<name>A0A6H1NWL6_PRIMG</name>
<dbReference type="Proteomes" id="UP000501868">
    <property type="component" value="Chromosome"/>
</dbReference>
<sequence length="261" mass="31366">MSKNSYEVSIKTLTDYHLETFISCPYRFYYQYIISETRRPIHWRQVVQNAINKIVKDYYHLSIKEQNKLSLLKIIEQNWKNINVNLFENKIQYYTVLSKITDHLLKLLSSQETVHPPLFLYEKVHTYIKELETSVSLTFEVGEWSNETFILKKYLLDCDEGLIMLYQYLSTVFSYKAFGVLPERIEMISLLEGKKYIFYPTEKEVPKGLIYLDFIKDLIKKPNRYKKMKSFKECVKCPLNKQCDIEVFEENDTFFNFPELH</sequence>
<accession>A0A6H1NWL6</accession>
<reference evidence="1 2" key="2">
    <citation type="submission" date="2020-04" db="EMBL/GenBank/DDBJ databases">
        <authorList>
            <person name="Fomenkov A."/>
            <person name="Anton B.P."/>
            <person name="Roberts R.J."/>
        </authorList>
    </citation>
    <scope>NUCLEOTIDE SEQUENCE [LARGE SCALE GENOMIC DNA]</scope>
    <source>
        <strain evidence="1 2">S2</strain>
    </source>
</reference>
<reference evidence="1 2" key="1">
    <citation type="submission" date="2020-04" db="EMBL/GenBank/DDBJ databases">
        <title>Genome-Wide Identification of 5-Methylcytosine Sites in Bacterial Genomes By High-Throughput Sequencing of MspJI Restriction Fragments.</title>
        <authorList>
            <person name="Wu V."/>
        </authorList>
    </citation>
    <scope>NUCLEOTIDE SEQUENCE [LARGE SCALE GENOMIC DNA]</scope>
    <source>
        <strain evidence="1 2">S2</strain>
    </source>
</reference>
<dbReference type="EMBL" id="CP051128">
    <property type="protein sequence ID" value="QIZ05679.1"/>
    <property type="molecule type" value="Genomic_DNA"/>
</dbReference>
<evidence type="ECO:0000313" key="1">
    <source>
        <dbReference type="EMBL" id="QIZ05679.1"/>
    </source>
</evidence>
<proteinExistence type="predicted"/>
<gene>
    <name evidence="1" type="ORF">HFZ78_02075</name>
</gene>
<protein>
    <submittedName>
        <fullName evidence="1">PD-(D/E)XK nuclease family protein</fullName>
    </submittedName>
</protein>
<organism evidence="1 2">
    <name type="scientific">Priestia megaterium</name>
    <name type="common">Bacillus megaterium</name>
    <dbReference type="NCBI Taxonomy" id="1404"/>
    <lineage>
        <taxon>Bacteria</taxon>
        <taxon>Bacillati</taxon>
        <taxon>Bacillota</taxon>
        <taxon>Bacilli</taxon>
        <taxon>Bacillales</taxon>
        <taxon>Bacillaceae</taxon>
        <taxon>Priestia</taxon>
    </lineage>
</organism>
<evidence type="ECO:0000313" key="2">
    <source>
        <dbReference type="Proteomes" id="UP000501868"/>
    </source>
</evidence>
<dbReference type="AlphaFoldDB" id="A0A6H1NWL6"/>